<dbReference type="GO" id="GO:0016020">
    <property type="term" value="C:membrane"/>
    <property type="evidence" value="ECO:0007669"/>
    <property type="project" value="UniProtKB-SubCell"/>
</dbReference>
<feature type="compositionally biased region" description="Gly residues" evidence="6">
    <location>
        <begin position="424"/>
        <end position="434"/>
    </location>
</feature>
<evidence type="ECO:0000313" key="9">
    <source>
        <dbReference type="Proteomes" id="UP001190926"/>
    </source>
</evidence>
<feature type="region of interest" description="Disordered" evidence="6">
    <location>
        <begin position="424"/>
        <end position="444"/>
    </location>
</feature>
<feature type="compositionally biased region" description="Low complexity" evidence="6">
    <location>
        <begin position="79"/>
        <end position="90"/>
    </location>
</feature>
<keyword evidence="4" id="KW-0636">Prenylation</keyword>
<dbReference type="PROSITE" id="PS50846">
    <property type="entry name" value="HMA_2"/>
    <property type="match status" value="1"/>
</dbReference>
<dbReference type="InterPro" id="IPR006121">
    <property type="entry name" value="HMA_dom"/>
</dbReference>
<protein>
    <submittedName>
        <fullName evidence="8">Heavy metal transport/detoxification superfamily protein</fullName>
    </submittedName>
</protein>
<dbReference type="Proteomes" id="UP001190926">
    <property type="component" value="Unassembled WGS sequence"/>
</dbReference>
<dbReference type="SUPFAM" id="SSF55008">
    <property type="entry name" value="HMA, heavy metal-associated domain"/>
    <property type="match status" value="1"/>
</dbReference>
<feature type="region of interest" description="Disordered" evidence="6">
    <location>
        <begin position="166"/>
        <end position="216"/>
    </location>
</feature>
<comment type="similarity">
    <text evidence="5">Belongs to the HIPP family.</text>
</comment>
<accession>A0AAD4JFS3</accession>
<evidence type="ECO:0000256" key="2">
    <source>
        <dbReference type="ARBA" id="ARBA00022481"/>
    </source>
</evidence>
<keyword evidence="2" id="KW-0488">Methylation</keyword>
<reference evidence="8 9" key="1">
    <citation type="journal article" date="2021" name="Nat. Commun.">
        <title>Incipient diploidization of the medicinal plant Perilla within 10,000 years.</title>
        <authorList>
            <person name="Zhang Y."/>
            <person name="Shen Q."/>
            <person name="Leng L."/>
            <person name="Zhang D."/>
            <person name="Chen S."/>
            <person name="Shi Y."/>
            <person name="Ning Z."/>
            <person name="Chen S."/>
        </authorList>
    </citation>
    <scope>NUCLEOTIDE SEQUENCE [LARGE SCALE GENOMIC DNA]</scope>
    <source>
        <strain evidence="9">cv. PC099</strain>
    </source>
</reference>
<feature type="compositionally biased region" description="Basic and acidic residues" evidence="6">
    <location>
        <begin position="166"/>
        <end position="177"/>
    </location>
</feature>
<gene>
    <name evidence="8" type="ORF">C2S53_014521</name>
</gene>
<keyword evidence="3" id="KW-0479">Metal-binding</keyword>
<feature type="compositionally biased region" description="Gly residues" evidence="6">
    <location>
        <begin position="290"/>
        <end position="347"/>
    </location>
</feature>
<dbReference type="PANTHER" id="PTHR45868">
    <property type="entry name" value="HEAVY METAL-ASSOCIATED ISOPRENYLATED PLANT PROTEIN 33-RELATED"/>
    <property type="match status" value="1"/>
</dbReference>
<evidence type="ECO:0000259" key="7">
    <source>
        <dbReference type="PROSITE" id="PS50846"/>
    </source>
</evidence>
<feature type="compositionally biased region" description="Gly residues" evidence="6">
    <location>
        <begin position="101"/>
        <end position="134"/>
    </location>
</feature>
<dbReference type="PANTHER" id="PTHR45868:SF74">
    <property type="entry name" value="HEAVY METAL-ASSOCIATED ISOPRENYLATED PLANT PROTEIN 33"/>
    <property type="match status" value="1"/>
</dbReference>
<dbReference type="CDD" id="cd00371">
    <property type="entry name" value="HMA"/>
    <property type="match status" value="1"/>
</dbReference>
<evidence type="ECO:0000256" key="1">
    <source>
        <dbReference type="ARBA" id="ARBA00004170"/>
    </source>
</evidence>
<evidence type="ECO:0000256" key="3">
    <source>
        <dbReference type="ARBA" id="ARBA00022723"/>
    </source>
</evidence>
<feature type="compositionally biased region" description="Gly residues" evidence="6">
    <location>
        <begin position="257"/>
        <end position="283"/>
    </location>
</feature>
<dbReference type="Gene3D" id="3.30.70.100">
    <property type="match status" value="1"/>
</dbReference>
<dbReference type="FunFam" id="3.30.70.100:FF:000008">
    <property type="entry name" value="Copper transport protein ATOX1"/>
    <property type="match status" value="1"/>
</dbReference>
<dbReference type="InterPro" id="IPR036163">
    <property type="entry name" value="HMA_dom_sf"/>
</dbReference>
<feature type="compositionally biased region" description="Low complexity" evidence="6">
    <location>
        <begin position="135"/>
        <end position="144"/>
    </location>
</feature>
<dbReference type="GO" id="GO:0046872">
    <property type="term" value="F:metal ion binding"/>
    <property type="evidence" value="ECO:0007669"/>
    <property type="project" value="UniProtKB-KW"/>
</dbReference>
<name>A0AAD4JFS3_PERFH</name>
<evidence type="ECO:0000256" key="6">
    <source>
        <dbReference type="SAM" id="MobiDB-lite"/>
    </source>
</evidence>
<feature type="region of interest" description="Disordered" evidence="6">
    <location>
        <begin position="78"/>
        <end position="144"/>
    </location>
</feature>
<organism evidence="8 9">
    <name type="scientific">Perilla frutescens var. hirtella</name>
    <name type="common">Perilla citriodora</name>
    <name type="synonym">Perilla setoyensis</name>
    <dbReference type="NCBI Taxonomy" id="608512"/>
    <lineage>
        <taxon>Eukaryota</taxon>
        <taxon>Viridiplantae</taxon>
        <taxon>Streptophyta</taxon>
        <taxon>Embryophyta</taxon>
        <taxon>Tracheophyta</taxon>
        <taxon>Spermatophyta</taxon>
        <taxon>Magnoliopsida</taxon>
        <taxon>eudicotyledons</taxon>
        <taxon>Gunneridae</taxon>
        <taxon>Pentapetalae</taxon>
        <taxon>asterids</taxon>
        <taxon>lamiids</taxon>
        <taxon>Lamiales</taxon>
        <taxon>Lamiaceae</taxon>
        <taxon>Nepetoideae</taxon>
        <taxon>Elsholtzieae</taxon>
        <taxon>Perilla</taxon>
    </lineage>
</organism>
<proteinExistence type="inferred from homology"/>
<evidence type="ECO:0000313" key="8">
    <source>
        <dbReference type="EMBL" id="KAH6833023.1"/>
    </source>
</evidence>
<sequence length="514" mass="53438">MSKDEFLKIQTCVLKVNIHCDGCKHKVKKILQKIEGVYTTKIDSEQGKVTVSGNVDPNTLIKKLIKNGKHAELWVAKPNNNNNQNNLNNQFKNMQIDHGGKGGGGGGNNKGQGQKGGGNNQQKGGGGGGGGGPQGQNPQLQQHLQQLQQMKGFQDMKMLPQFMKDMKMPSNHGKEQNAKSVKFKLPEDEDLSDDDFDDDYDDDDEFDDDELDDEMDHAPLNKMKPMIGNGHGGPQMPNVMMQNMMNGQLPQHMKPAGNGGNNGGNGAGNGKKGGGGGGGGGGNIPVQIHAGGGGGGGKKGGNGNNGGGNQNQGGGAKGGKNGGGGQNSGGNGGQNKNVGGGGGGGPANGNHFMANGAKKVNDGAHGMPNMMAMNGGGNVGHMQNMPPMGQMGHHMSNHLPMGQMSNLAAVQGLPASAMSGGAGGGPGYFPGGSGPEHMQGNPNPYYQQQLAAMMMNQQRANGNERFQPMMYARPPPAVNYMPPYPPYPYPPPPGERADQYAMFSDENTSSCSVM</sequence>
<evidence type="ECO:0000256" key="5">
    <source>
        <dbReference type="ARBA" id="ARBA00024045"/>
    </source>
</evidence>
<comment type="subcellular location">
    <subcellularLocation>
        <location evidence="1">Membrane</location>
        <topology evidence="1">Peripheral membrane protein</topology>
    </subcellularLocation>
</comment>
<keyword evidence="4" id="KW-0449">Lipoprotein</keyword>
<feature type="compositionally biased region" description="Acidic residues" evidence="6">
    <location>
        <begin position="187"/>
        <end position="215"/>
    </location>
</feature>
<keyword evidence="9" id="KW-1185">Reference proteome</keyword>
<dbReference type="GO" id="GO:0009626">
    <property type="term" value="P:plant-type hypersensitive response"/>
    <property type="evidence" value="ECO:0007669"/>
    <property type="project" value="UniProtKB-KW"/>
</dbReference>
<dbReference type="EMBL" id="SDAM02000062">
    <property type="protein sequence ID" value="KAH6833023.1"/>
    <property type="molecule type" value="Genomic_DNA"/>
</dbReference>
<dbReference type="AlphaFoldDB" id="A0AAD4JFS3"/>
<feature type="domain" description="HMA" evidence="7">
    <location>
        <begin position="9"/>
        <end position="72"/>
    </location>
</feature>
<dbReference type="Pfam" id="PF00403">
    <property type="entry name" value="HMA"/>
    <property type="match status" value="1"/>
</dbReference>
<comment type="caution">
    <text evidence="8">The sequence shown here is derived from an EMBL/GenBank/DDBJ whole genome shotgun (WGS) entry which is preliminary data.</text>
</comment>
<evidence type="ECO:0000256" key="4">
    <source>
        <dbReference type="ARBA" id="ARBA00023289"/>
    </source>
</evidence>
<feature type="region of interest" description="Disordered" evidence="6">
    <location>
        <begin position="248"/>
        <end position="361"/>
    </location>
</feature>